<reference evidence="3" key="1">
    <citation type="journal article" date="2024" name="IScience">
        <title>Strigolactones Initiate the Formation of Haustorium-like Structures in Castilleja.</title>
        <authorList>
            <person name="Buerger M."/>
            <person name="Peterson D."/>
            <person name="Chory J."/>
        </authorList>
    </citation>
    <scope>NUCLEOTIDE SEQUENCE [LARGE SCALE GENOMIC DNA]</scope>
</reference>
<dbReference type="Pfam" id="PF00646">
    <property type="entry name" value="F-box"/>
    <property type="match status" value="1"/>
</dbReference>
<dbReference type="AlphaFoldDB" id="A0ABD3DJZ3"/>
<dbReference type="NCBIfam" id="TIGR01640">
    <property type="entry name" value="F_box_assoc_1"/>
    <property type="match status" value="1"/>
</dbReference>
<organism evidence="2 3">
    <name type="scientific">Castilleja foliolosa</name>
    <dbReference type="NCBI Taxonomy" id="1961234"/>
    <lineage>
        <taxon>Eukaryota</taxon>
        <taxon>Viridiplantae</taxon>
        <taxon>Streptophyta</taxon>
        <taxon>Embryophyta</taxon>
        <taxon>Tracheophyta</taxon>
        <taxon>Spermatophyta</taxon>
        <taxon>Magnoliopsida</taxon>
        <taxon>eudicotyledons</taxon>
        <taxon>Gunneridae</taxon>
        <taxon>Pentapetalae</taxon>
        <taxon>asterids</taxon>
        <taxon>lamiids</taxon>
        <taxon>Lamiales</taxon>
        <taxon>Orobanchaceae</taxon>
        <taxon>Pedicularideae</taxon>
        <taxon>Castillejinae</taxon>
        <taxon>Castilleja</taxon>
    </lineage>
</organism>
<dbReference type="PANTHER" id="PTHR45786:SF77">
    <property type="entry name" value="HELITRON HELICASE-LIKE DOMAIN-CONTAINING PROTEIN-RELATED"/>
    <property type="match status" value="1"/>
</dbReference>
<dbReference type="InterPro" id="IPR013187">
    <property type="entry name" value="F-box-assoc_dom_typ3"/>
</dbReference>
<dbReference type="EMBL" id="JAVIJP010000016">
    <property type="protein sequence ID" value="KAL3641986.1"/>
    <property type="molecule type" value="Genomic_DNA"/>
</dbReference>
<dbReference type="Pfam" id="PF08268">
    <property type="entry name" value="FBA_3"/>
    <property type="match status" value="1"/>
</dbReference>
<evidence type="ECO:0000259" key="1">
    <source>
        <dbReference type="PROSITE" id="PS50181"/>
    </source>
</evidence>
<protein>
    <recommendedName>
        <fullName evidence="1">F-box domain-containing protein</fullName>
    </recommendedName>
</protein>
<accession>A0ABD3DJZ3</accession>
<dbReference type="Gene3D" id="1.20.1280.50">
    <property type="match status" value="1"/>
</dbReference>
<evidence type="ECO:0000313" key="3">
    <source>
        <dbReference type="Proteomes" id="UP001632038"/>
    </source>
</evidence>
<dbReference type="InterPro" id="IPR017451">
    <property type="entry name" value="F-box-assoc_interact_dom"/>
</dbReference>
<name>A0ABD3DJZ3_9LAMI</name>
<dbReference type="Pfam" id="PF14214">
    <property type="entry name" value="Helitron_like_N"/>
    <property type="match status" value="1"/>
</dbReference>
<sequence>MGKRKFDYSSYEVGQSSRVRPSRRVRNASHLVPVDSLLKPSYFDDGDCEFVCEHCSAYFWFAERIMRGPLHARPRYTHCCKGGYVRLPYPLYPPAAIKKLFEDSDFMENIRAYNNMFSMTSFGARVDEAVNDGRGPYVFKVSGQVSHWIGSLCPPVAEAPRFLQLYIYDTVNEVSNRLRFFQGSQHSPLSPTVVASISATLNSCNEYARLFRSAVDLCAECGSSDFSVQLYSNVGDRRYEPPASGTLGGIVYSEDLNSCDYDIVVRSKDGPPHRVSKLHPSYIPLQYPLLFPYAEPGWSTDLRLHSFTDGKKRNLTVNMYYSFKIHDREGMYSLLLNGGRLFQQYLVDAYTCIQQSRLDFVNKNQNIFRSEFLAGVYDALARGDNSAHNIGKRVFLPSSFTGGPRYMYKHYQDALAICRAQNRPDIIAHVFRIKVQQFMKFMRTNKTFGDVCADLYTIEFQKRGLPHCHTLIWVTAPYKVRDAADIDRYISAEIPDPSTEPELHKIVTDMMIHGPCGLARPTSPCMRDNRCSKSFPKSFEPNSRLDKDGYVHYMRRDSPHRATKGGVQLDNRFVVPYNEHLCRHFNAHINVEHCGWNMMIKYLFKYISKGADRVRFCITRPNEGVVADSDASTSVVNEIQNYVDGRYICPHEASWRILNFPIHERNPAVEVLAVHLQDMQNVRFNENLRLQAIVRNPSFGKTTLTEWIESNKRDPDGLDLTYVTYSSRYRWDRSAVSWISRARLQTPAIGRLVYVHPTSDIIRQPPLPDRRSANEKAEEEINSWQQTGYCLRRSKRRKSLIMNMESSSSSLPDDLWFEILAQLPAKDIYDLARLVCWKWHRMIYTHTFIYTNLQYTPYGLLFMCRNGMTFSVTMKQGRIETSMLSDAFSLGWWSTCNGLIVTRAPSSMTKYYIANPLTKQVFVLPPTIGPTSASWLCGIGYAPVSMEYKVVVTNMMSNDPWGIITPGVDSSWRVIRTDHLGFLRFMASRPPLITEGFMHWTFFGSQSERKIGNQVLTLDLETEIVTKSCVPLDFDEDSDHWKYLSTGKHLTVLITLGNCLWEVWEMKSGEWRKLEGVIIDLGTQMFEQYGFDLVPAGWLKYLEVLVLRVVCLDPVWVYDFHYNLQTKEINLLELPSECASLNPVVHKNSLVWLAGC</sequence>
<dbReference type="PANTHER" id="PTHR45786">
    <property type="entry name" value="DNA BINDING PROTEIN-LIKE"/>
    <property type="match status" value="1"/>
</dbReference>
<feature type="domain" description="F-box" evidence="1">
    <location>
        <begin position="805"/>
        <end position="853"/>
    </location>
</feature>
<dbReference type="InterPro" id="IPR025476">
    <property type="entry name" value="Helitron_helicase-like"/>
</dbReference>
<dbReference type="InterPro" id="IPR036047">
    <property type="entry name" value="F-box-like_dom_sf"/>
</dbReference>
<gene>
    <name evidence="2" type="ORF">CASFOL_012801</name>
</gene>
<dbReference type="SUPFAM" id="SSF81383">
    <property type="entry name" value="F-box domain"/>
    <property type="match status" value="1"/>
</dbReference>
<dbReference type="PROSITE" id="PS50181">
    <property type="entry name" value="FBOX"/>
    <property type="match status" value="1"/>
</dbReference>
<dbReference type="Proteomes" id="UP001632038">
    <property type="component" value="Unassembled WGS sequence"/>
</dbReference>
<keyword evidence="3" id="KW-1185">Reference proteome</keyword>
<proteinExistence type="predicted"/>
<evidence type="ECO:0000313" key="2">
    <source>
        <dbReference type="EMBL" id="KAL3641986.1"/>
    </source>
</evidence>
<dbReference type="InterPro" id="IPR001810">
    <property type="entry name" value="F-box_dom"/>
</dbReference>
<comment type="caution">
    <text evidence="2">The sequence shown here is derived from an EMBL/GenBank/DDBJ whole genome shotgun (WGS) entry which is preliminary data.</text>
</comment>